<evidence type="ECO:0008006" key="4">
    <source>
        <dbReference type="Google" id="ProtNLM"/>
    </source>
</evidence>
<dbReference type="PATRIC" id="fig|496833.3.peg.465"/>
<dbReference type="eggNOG" id="ENOG5030MDM">
    <property type="taxonomic scope" value="Bacteria"/>
</dbReference>
<keyword evidence="3" id="KW-1185">Reference proteome</keyword>
<gene>
    <name evidence="2" type="ordered locus">MBIO_0869</name>
</gene>
<feature type="signal peptide" evidence="1">
    <location>
        <begin position="1"/>
        <end position="27"/>
    </location>
</feature>
<dbReference type="KEGG" id="mfp:MBIO_0869"/>
<proteinExistence type="predicted"/>
<dbReference type="PROSITE" id="PS51257">
    <property type="entry name" value="PROKAR_LIPOPROTEIN"/>
    <property type="match status" value="1"/>
</dbReference>
<keyword evidence="1" id="KW-0732">Signal</keyword>
<dbReference type="HOGENOM" id="CLU_354452_0_0_14"/>
<evidence type="ECO:0000313" key="2">
    <source>
        <dbReference type="EMBL" id="BAH70134.1"/>
    </source>
</evidence>
<organism evidence="2 3">
    <name type="scientific">Mycoplasmopsis fermentans (strain ATCC 19989 / NBRC 14854 / NCTC 10117 / PG18)</name>
    <name type="common">Mycoplasma fermentans</name>
    <dbReference type="NCBI Taxonomy" id="496833"/>
    <lineage>
        <taxon>Bacteria</taxon>
        <taxon>Bacillati</taxon>
        <taxon>Mycoplasmatota</taxon>
        <taxon>Mycoplasmoidales</taxon>
        <taxon>Metamycoplasmataceae</taxon>
        <taxon>Mycoplasmopsis</taxon>
    </lineage>
</organism>
<sequence length="792" mass="88282">MMSNFKKTFKKIAIGFATLAAPVTALATISCGTTESKTILIAVDGVQQKFYDKAIELFKKTKSGQNGYEIKTIAKDVWGALEMPTGATDEKIVPDIFYAPHDRITTLVASNAVADLDQFSPGLLDRIAKKVKATEEEKKQLRSFGSVVGIEKITQLPAEKLFGIRHNTEGVIVASTKSLADVKKDLAKPENDTLLKLVKQGRAFLRFQDFWYGNGILGAVAHEYKAEDMMKKLLFLKNGKISTGLYTENPIHVEFKKAVDLMSEFFFPIYEAAYILDSGAYATSVWGKRNIKQDDLKALLSNDMGAVNNKVFELMKEGKLEYGLIGTWDVQVAQKSGNAKTFFNAGKLNDAYTYRQASSSWSYLVNIRNNGKSKARKEAIAEFLECVFDSQSFYEYFKSDSKVPFIVDLQKELKTKVDQDSAAQNAKLQELMSKLKYTDAAEFNRDYDSSIQVINNLSNVGDSPSASTWENTANDDPLADSNMYSANNLPVHAVLNSTLESKLGMNFKDIRDKYTEKGTGLRNALAAILGLEKLSDLQGNGQTWQVAFTKLNEANVLNELFANAKQGDNSFHIRKLEKIIFGADGDNGKEYDAVVEKFKTALKENKLQDLINAKIAEAKKVSQLLSKKAVADEVITKAVKAYLYARYINQAEVRNLGDKLTKEFQFPAKDKSTKVPASKVIEIVEQYRKNQTVDLIYQTLSSTKSLADGGLNVIQYQPGRIDQSNPQFGNVAWSSWNDAVFGNKLLYSEIATTTKTLDAFKKVMYEKLTAIYKEKIDTINSSTESTAVIRFE</sequence>
<dbReference type="Gene3D" id="3.40.190.10">
    <property type="entry name" value="Periplasmic binding protein-like II"/>
    <property type="match status" value="1"/>
</dbReference>
<dbReference type="EMBL" id="AP009608">
    <property type="protein sequence ID" value="BAH70134.1"/>
    <property type="molecule type" value="Genomic_DNA"/>
</dbReference>
<evidence type="ECO:0000256" key="1">
    <source>
        <dbReference type="SAM" id="SignalP"/>
    </source>
</evidence>
<name>C4XG62_MYCFP</name>
<feature type="chain" id="PRO_5002945653" description="Lipoprotein" evidence="1">
    <location>
        <begin position="28"/>
        <end position="792"/>
    </location>
</feature>
<dbReference type="AlphaFoldDB" id="C4XG62"/>
<dbReference type="Proteomes" id="UP000006810">
    <property type="component" value="Chromosome"/>
</dbReference>
<reference evidence="2 3" key="1">
    <citation type="journal article" date="2009" name="Curr. Microbiol.">
        <title>Molecular cloning and expression of a novel cholinephosphotransferase involved in glycoglycerophospholipid biosynthesis of Mycoplasma fermentans.</title>
        <authorList>
            <person name="Ishida N."/>
            <person name="Irikura D."/>
            <person name="Matsuda K."/>
            <person name="Sato S."/>
            <person name="Asano K."/>
        </authorList>
    </citation>
    <scope>NUCLEOTIDE SEQUENCE [LARGE SCALE GENOMIC DNA]</scope>
    <source>
        <strain evidence="3">ATCC 19989 / NBRC 14854 / NCTC 10117 / PG18</strain>
    </source>
</reference>
<protein>
    <recommendedName>
        <fullName evidence="4">Lipoprotein</fullName>
    </recommendedName>
</protein>
<evidence type="ECO:0000313" key="3">
    <source>
        <dbReference type="Proteomes" id="UP000006810"/>
    </source>
</evidence>
<accession>C4XG62</accession>